<keyword evidence="3" id="KW-1185">Reference proteome</keyword>
<dbReference type="Pfam" id="PF10005">
    <property type="entry name" value="Zn_ribbon_DZR_6"/>
    <property type="match status" value="1"/>
</dbReference>
<dbReference type="InterPro" id="IPR011201">
    <property type="entry name" value="Zinc-ribbon_6_bact"/>
</dbReference>
<sequence length="362" mass="40700">MHAFTCPLCGQIAYVESLSCPFCGGEIGIHPASHTMLPVSSAGAAFASAHWVPCSNRDWRCNWLVDRSAEDSRCLSCRITRRRPDADDTIAREKVADVDVDKRRLLLRLADLGLPVVPWYEQEGGLGFDLLSSRSGQGPVTIGHADGIITIDVAETLDDHRERLRVSLGEPYRTMLGHLRHEVGHYYQWVLVEEPAAADRPGAQARLEECRALFGDERASYTDAIARHYRTGAPRGWQRRYLSEYATMHPWEDFAETWAHYLHLTDTLTTLASAGVDLDHEKFPGILHRDIVPRLDYHGVPTAELLEDWYWCSKLLNRANRAMGKGDLYPFTITPAVGDKIDFVHRLVQQVAADSGRSAEVR</sequence>
<evidence type="ECO:0000313" key="2">
    <source>
        <dbReference type="EMBL" id="TKV60490.1"/>
    </source>
</evidence>
<name>A0A4U6QJ75_9ACTN</name>
<protein>
    <recommendedName>
        <fullName evidence="1">Zinc-ribbon domain-containing protein</fullName>
    </recommendedName>
</protein>
<dbReference type="InterPro" id="IPR031321">
    <property type="entry name" value="UCP012641"/>
</dbReference>
<dbReference type="Proteomes" id="UP000306985">
    <property type="component" value="Unassembled WGS sequence"/>
</dbReference>
<gene>
    <name evidence="2" type="ORF">FDO65_01925</name>
</gene>
<comment type="caution">
    <text evidence="2">The sequence shown here is derived from an EMBL/GenBank/DDBJ whole genome shotgun (WGS) entry which is preliminary data.</text>
</comment>
<dbReference type="RefSeq" id="WP_137447794.1">
    <property type="nucleotide sequence ID" value="NZ_SZZH01000001.1"/>
</dbReference>
<feature type="domain" description="Zinc-ribbon" evidence="1">
    <location>
        <begin position="4"/>
        <end position="87"/>
    </location>
</feature>
<evidence type="ECO:0000313" key="3">
    <source>
        <dbReference type="Proteomes" id="UP000306985"/>
    </source>
</evidence>
<dbReference type="OrthoDB" id="256753at2"/>
<organism evidence="2 3">
    <name type="scientific">Nakamurella flava</name>
    <dbReference type="NCBI Taxonomy" id="2576308"/>
    <lineage>
        <taxon>Bacteria</taxon>
        <taxon>Bacillati</taxon>
        <taxon>Actinomycetota</taxon>
        <taxon>Actinomycetes</taxon>
        <taxon>Nakamurellales</taxon>
        <taxon>Nakamurellaceae</taxon>
        <taxon>Nakamurella</taxon>
    </lineage>
</organism>
<dbReference type="AlphaFoldDB" id="A0A4U6QJ75"/>
<accession>A0A4U6QJ75</accession>
<reference evidence="2 3" key="1">
    <citation type="submission" date="2019-05" db="EMBL/GenBank/DDBJ databases">
        <title>Nakamurella sp. N5BH11, whole genome shotgun sequence.</title>
        <authorList>
            <person name="Tuo L."/>
        </authorList>
    </citation>
    <scope>NUCLEOTIDE SEQUENCE [LARGE SCALE GENOMIC DNA]</scope>
    <source>
        <strain evidence="2 3">N5BH11</strain>
    </source>
</reference>
<evidence type="ECO:0000259" key="1">
    <source>
        <dbReference type="Pfam" id="PF10005"/>
    </source>
</evidence>
<dbReference type="EMBL" id="SZZH01000001">
    <property type="protein sequence ID" value="TKV60490.1"/>
    <property type="molecule type" value="Genomic_DNA"/>
</dbReference>
<proteinExistence type="predicted"/>
<dbReference type="PIRSF" id="PIRSF012641">
    <property type="entry name" value="UCP012641"/>
    <property type="match status" value="1"/>
</dbReference>
<dbReference type="Pfam" id="PF15887">
    <property type="entry name" value="Peptidase_Mx"/>
    <property type="match status" value="1"/>
</dbReference>